<keyword evidence="1" id="KW-0175">Coiled coil</keyword>
<comment type="caution">
    <text evidence="2">The sequence shown here is derived from an EMBL/GenBank/DDBJ whole genome shotgun (WGS) entry which is preliminary data.</text>
</comment>
<dbReference type="PROSITE" id="PS51257">
    <property type="entry name" value="PROKAR_LIPOPROTEIN"/>
    <property type="match status" value="1"/>
</dbReference>
<evidence type="ECO:0000256" key="1">
    <source>
        <dbReference type="SAM" id="Coils"/>
    </source>
</evidence>
<evidence type="ECO:0000313" key="2">
    <source>
        <dbReference type="EMBL" id="MBC5621823.1"/>
    </source>
</evidence>
<dbReference type="Proteomes" id="UP000646484">
    <property type="component" value="Unassembled WGS sequence"/>
</dbReference>
<dbReference type="EMBL" id="JACOOH010000005">
    <property type="protein sequence ID" value="MBC5621823.1"/>
    <property type="molecule type" value="Genomic_DNA"/>
</dbReference>
<feature type="coiled-coil region" evidence="1">
    <location>
        <begin position="162"/>
        <end position="410"/>
    </location>
</feature>
<feature type="coiled-coil region" evidence="1">
    <location>
        <begin position="44"/>
        <end position="132"/>
    </location>
</feature>
<name>A0ABR7D1K1_9BACT</name>
<organism evidence="2 3">
    <name type="scientific">Butyricimonas hominis</name>
    <dbReference type="NCBI Taxonomy" id="2763032"/>
    <lineage>
        <taxon>Bacteria</taxon>
        <taxon>Pseudomonadati</taxon>
        <taxon>Bacteroidota</taxon>
        <taxon>Bacteroidia</taxon>
        <taxon>Bacteroidales</taxon>
        <taxon>Odoribacteraceae</taxon>
        <taxon>Butyricimonas</taxon>
    </lineage>
</organism>
<evidence type="ECO:0000313" key="3">
    <source>
        <dbReference type="Proteomes" id="UP000646484"/>
    </source>
</evidence>
<proteinExistence type="predicted"/>
<accession>A0ABR7D1K1</accession>
<reference evidence="2 3" key="1">
    <citation type="submission" date="2020-08" db="EMBL/GenBank/DDBJ databases">
        <title>Genome public.</title>
        <authorList>
            <person name="Liu C."/>
            <person name="Sun Q."/>
        </authorList>
    </citation>
    <scope>NUCLEOTIDE SEQUENCE [LARGE SCALE GENOMIC DNA]</scope>
    <source>
        <strain evidence="2 3">NSJ-56</strain>
    </source>
</reference>
<gene>
    <name evidence="2" type="ORF">H8S64_12015</name>
</gene>
<feature type="coiled-coil region" evidence="1">
    <location>
        <begin position="634"/>
        <end position="708"/>
    </location>
</feature>
<protein>
    <submittedName>
        <fullName evidence="2">Uncharacterized protein</fullName>
    </submittedName>
</protein>
<dbReference type="RefSeq" id="WP_186976265.1">
    <property type="nucleotide sequence ID" value="NZ_JACOOH010000005.1"/>
</dbReference>
<sequence>MRKIGLLVVLITMVMFSCVDDKESATVEQMRTAKTAWLQAQAEMIKAQGEAQKILAETEKLKAENDAKNEAARIEIEKLKAQAEAAKTEAEAEQIRAEIERINQEVEQARLEFEYQQRLNELEYQVAEAKAAYKLQEFQNKLNQAIIDGKLNSGLIEVYNQYTSALNKLRGAELKVSQKQQEIATKEKTINSGYDGYVKGLQTEIATAQKNIEEAKAALETWMENNTDVTKDEASKKVEELNAQKEALDKKYSDLTLKLIDLQADQSKLLAALDAAKKNQSNANNAKNKAGEELEKATQAYEDAENGLNSAKQDIINEFPEFEYGVTTNIEKKQAELEKATAETAKTLAEAKVALEKAKTSIPELFATKENAEKAVEPIQKEAERLTKELAEATEEKAVCEGKQAALKEKMETEKGVYDNHLAEVKRLTELLKDESLSADEIAGYQRELKIAEELAAETKITYDAAKKAHDDNEAALKEAKDSIEELNKEIEKNAKTLAEAVVAMEKAEKTYNDTMEAVKEGGELQNKIAIAESNANNAEEAEANFKERLEAANKTLTDFLADKEKAEKAFATAEETLEASVKAVEDAEKAIEDSEYSAIKKERENIESEKAVYDALITKYEELINDGSLTEYKESIEAKIKECNENIATYTETIEENQALIKEFEAAEEAEKDEIVNRGHETLRNEIAILEQEIKNLQEIIVYNQAEVDRLKGVIDSLEEAE</sequence>
<keyword evidence="3" id="KW-1185">Reference proteome</keyword>
<feature type="coiled-coil region" evidence="1">
    <location>
        <begin position="442"/>
        <end position="605"/>
    </location>
</feature>